<sequence length="69" mass="7908">MEDDPNEPQRPMIPSGSKTEEKEEKTKKKRTREDEKEKDQTEVDTEANHIDADVVDEPLPGGTRSRVDN</sequence>
<name>A0A2U9BD85_SCOMX</name>
<feature type="region of interest" description="Disordered" evidence="1">
    <location>
        <begin position="1"/>
        <end position="69"/>
    </location>
</feature>
<proteinExistence type="predicted"/>
<dbReference type="EMBL" id="CP026247">
    <property type="protein sequence ID" value="AWP01750.1"/>
    <property type="molecule type" value="Genomic_DNA"/>
</dbReference>
<keyword evidence="3" id="KW-1185">Reference proteome</keyword>
<gene>
    <name evidence="2" type="ORF">SMAX5B_012311</name>
</gene>
<accession>A0A2U9BD85</accession>
<organism evidence="2 3">
    <name type="scientific">Scophthalmus maximus</name>
    <name type="common">Turbot</name>
    <name type="synonym">Psetta maxima</name>
    <dbReference type="NCBI Taxonomy" id="52904"/>
    <lineage>
        <taxon>Eukaryota</taxon>
        <taxon>Metazoa</taxon>
        <taxon>Chordata</taxon>
        <taxon>Craniata</taxon>
        <taxon>Vertebrata</taxon>
        <taxon>Euteleostomi</taxon>
        <taxon>Actinopterygii</taxon>
        <taxon>Neopterygii</taxon>
        <taxon>Teleostei</taxon>
        <taxon>Neoteleostei</taxon>
        <taxon>Acanthomorphata</taxon>
        <taxon>Carangaria</taxon>
        <taxon>Pleuronectiformes</taxon>
        <taxon>Pleuronectoidei</taxon>
        <taxon>Scophthalmidae</taxon>
        <taxon>Scophthalmus</taxon>
    </lineage>
</organism>
<dbReference type="AlphaFoldDB" id="A0A2U9BD85"/>
<dbReference type="Proteomes" id="UP000246464">
    <property type="component" value="Chromosome 5"/>
</dbReference>
<reference evidence="2 3" key="1">
    <citation type="submission" date="2017-12" db="EMBL/GenBank/DDBJ databases">
        <title>Integrating genomic resources of turbot (Scophthalmus maximus) in depth evaluation of genetic and physical mapping variation across individuals.</title>
        <authorList>
            <person name="Martinez P."/>
        </authorList>
    </citation>
    <scope>NUCLEOTIDE SEQUENCE [LARGE SCALE GENOMIC DNA]</scope>
</reference>
<protein>
    <submittedName>
        <fullName evidence="2">Uncharacterized protein</fullName>
    </submittedName>
</protein>
<evidence type="ECO:0000256" key="1">
    <source>
        <dbReference type="SAM" id="MobiDB-lite"/>
    </source>
</evidence>
<evidence type="ECO:0000313" key="2">
    <source>
        <dbReference type="EMBL" id="AWP01750.1"/>
    </source>
</evidence>
<evidence type="ECO:0000313" key="3">
    <source>
        <dbReference type="Proteomes" id="UP000246464"/>
    </source>
</evidence>
<feature type="compositionally biased region" description="Basic and acidic residues" evidence="1">
    <location>
        <begin position="18"/>
        <end position="52"/>
    </location>
</feature>